<dbReference type="GO" id="GO:0030145">
    <property type="term" value="F:manganese ion binding"/>
    <property type="evidence" value="ECO:0007669"/>
    <property type="project" value="TreeGrafter"/>
</dbReference>
<accession>A0A1I8ERW3</accession>
<feature type="domain" description="Metalloenzyme" evidence="1">
    <location>
        <begin position="18"/>
        <end position="87"/>
    </location>
</feature>
<dbReference type="SUPFAM" id="SSF53649">
    <property type="entry name" value="Alkaline phosphatase-like"/>
    <property type="match status" value="1"/>
</dbReference>
<dbReference type="GO" id="GO:0004619">
    <property type="term" value="F:phosphoglycerate mutase activity"/>
    <property type="evidence" value="ECO:0007669"/>
    <property type="project" value="InterPro"/>
</dbReference>
<dbReference type="STRING" id="6293.A0A1I8ERW3"/>
<evidence type="ECO:0000259" key="1">
    <source>
        <dbReference type="Pfam" id="PF01676"/>
    </source>
</evidence>
<proteinExistence type="predicted"/>
<protein>
    <submittedName>
        <fullName evidence="2">Metalloenzyme domain-containing protein</fullName>
    </submittedName>
</protein>
<dbReference type="InterPro" id="IPR017850">
    <property type="entry name" value="Alkaline_phosphatase_core_sf"/>
</dbReference>
<dbReference type="WBParaSite" id="maker-PairedContig_4417-snap-gene-0.4-mRNA-1">
    <property type="protein sequence ID" value="maker-PairedContig_4417-snap-gene-0.4-mRNA-1"/>
    <property type="gene ID" value="maker-PairedContig_4417-snap-gene-0.4"/>
</dbReference>
<dbReference type="InterPro" id="IPR005995">
    <property type="entry name" value="Pgm_bpd_ind"/>
</dbReference>
<dbReference type="InterPro" id="IPR006124">
    <property type="entry name" value="Metalloenzyme"/>
</dbReference>
<sequence length="106" mass="11850">MTQYKAEFTFPALFPSASHKSAEWLSVNGLTQFHCAVTFFNGGVEKQFANEERCLVVSPKVATYDLEPPVSSAAVADKVIEQLHIKNIHLSCAILHLPIWLAYWSL</sequence>
<dbReference type="PANTHER" id="PTHR31637">
    <property type="entry name" value="2,3-BISPHOSPHOGLYCERATE-INDEPENDENT PHOSPHOGLYCERATE MUTASE"/>
    <property type="match status" value="1"/>
</dbReference>
<dbReference type="GO" id="GO:0006007">
    <property type="term" value="P:glucose catabolic process"/>
    <property type="evidence" value="ECO:0007669"/>
    <property type="project" value="InterPro"/>
</dbReference>
<dbReference type="PANTHER" id="PTHR31637:SF0">
    <property type="entry name" value="2,3-BISPHOSPHOGLYCERATE-INDEPENDENT PHOSPHOGLYCERATE MUTASE"/>
    <property type="match status" value="1"/>
</dbReference>
<dbReference type="Gene3D" id="3.40.720.10">
    <property type="entry name" value="Alkaline Phosphatase, subunit A"/>
    <property type="match status" value="1"/>
</dbReference>
<organism evidence="2">
    <name type="scientific">Wuchereria bancrofti</name>
    <dbReference type="NCBI Taxonomy" id="6293"/>
    <lineage>
        <taxon>Eukaryota</taxon>
        <taxon>Metazoa</taxon>
        <taxon>Ecdysozoa</taxon>
        <taxon>Nematoda</taxon>
        <taxon>Chromadorea</taxon>
        <taxon>Rhabditida</taxon>
        <taxon>Spirurina</taxon>
        <taxon>Spiruromorpha</taxon>
        <taxon>Filarioidea</taxon>
        <taxon>Onchocercidae</taxon>
        <taxon>Wuchereria</taxon>
    </lineage>
</organism>
<dbReference type="Pfam" id="PF01676">
    <property type="entry name" value="Metalloenzyme"/>
    <property type="match status" value="1"/>
</dbReference>
<evidence type="ECO:0000313" key="2">
    <source>
        <dbReference type="WBParaSite" id="maker-PairedContig_4417-snap-gene-0.4-mRNA-1"/>
    </source>
</evidence>
<name>A0A1I8ERW3_WUCBA</name>
<dbReference type="AlphaFoldDB" id="A0A1I8ERW3"/>
<reference evidence="2" key="1">
    <citation type="submission" date="2016-11" db="UniProtKB">
        <authorList>
            <consortium name="WormBaseParasite"/>
        </authorList>
    </citation>
    <scope>IDENTIFICATION</scope>
    <source>
        <strain evidence="2">pt0022</strain>
    </source>
</reference>